<keyword evidence="1" id="KW-0175">Coiled coil</keyword>
<proteinExistence type="predicted"/>
<feature type="coiled-coil region" evidence="1">
    <location>
        <begin position="93"/>
        <end position="120"/>
    </location>
</feature>
<evidence type="ECO:0000313" key="3">
    <source>
        <dbReference type="Proteomes" id="UP000031668"/>
    </source>
</evidence>
<dbReference type="EMBL" id="JWZT01003372">
    <property type="protein sequence ID" value="KII66949.1"/>
    <property type="molecule type" value="Genomic_DNA"/>
</dbReference>
<dbReference type="AlphaFoldDB" id="A0A0C2INA2"/>
<keyword evidence="3" id="KW-1185">Reference proteome</keyword>
<evidence type="ECO:0000256" key="1">
    <source>
        <dbReference type="SAM" id="Coils"/>
    </source>
</evidence>
<dbReference type="Proteomes" id="UP000031668">
    <property type="component" value="Unassembled WGS sequence"/>
</dbReference>
<organism evidence="2 3">
    <name type="scientific">Thelohanellus kitauei</name>
    <name type="common">Myxosporean</name>
    <dbReference type="NCBI Taxonomy" id="669202"/>
    <lineage>
        <taxon>Eukaryota</taxon>
        <taxon>Metazoa</taxon>
        <taxon>Cnidaria</taxon>
        <taxon>Myxozoa</taxon>
        <taxon>Myxosporea</taxon>
        <taxon>Bivalvulida</taxon>
        <taxon>Platysporina</taxon>
        <taxon>Myxobolidae</taxon>
        <taxon>Thelohanellus</taxon>
    </lineage>
</organism>
<evidence type="ECO:0000313" key="2">
    <source>
        <dbReference type="EMBL" id="KII66949.1"/>
    </source>
</evidence>
<sequence length="126" mass="15519">MEVLRNLRRKIKRYTEDIHFMRRRLKETTLWLNHTYALIKDLGANIHKNSKKILKAMSEGRAHNIHHFKDKMQHDEELMSLYISDVQRYHRYISEDRERINRYRRHIKKLSRQRQNLLSQIVAGIK</sequence>
<name>A0A0C2INA2_THEKT</name>
<gene>
    <name evidence="2" type="ORF">RF11_09755</name>
</gene>
<comment type="caution">
    <text evidence="2">The sequence shown here is derived from an EMBL/GenBank/DDBJ whole genome shotgun (WGS) entry which is preliminary data.</text>
</comment>
<reference evidence="2 3" key="1">
    <citation type="journal article" date="2014" name="Genome Biol. Evol.">
        <title>The genome of the myxosporean Thelohanellus kitauei shows adaptations to nutrient acquisition within its fish host.</title>
        <authorList>
            <person name="Yang Y."/>
            <person name="Xiong J."/>
            <person name="Zhou Z."/>
            <person name="Huo F."/>
            <person name="Miao W."/>
            <person name="Ran C."/>
            <person name="Liu Y."/>
            <person name="Zhang J."/>
            <person name="Feng J."/>
            <person name="Wang M."/>
            <person name="Wang M."/>
            <person name="Wang L."/>
            <person name="Yao B."/>
        </authorList>
    </citation>
    <scope>NUCLEOTIDE SEQUENCE [LARGE SCALE GENOMIC DNA]</scope>
    <source>
        <strain evidence="2">Wuqing</strain>
    </source>
</reference>
<accession>A0A0C2INA2</accession>
<protein>
    <submittedName>
        <fullName evidence="2">Uncharacterized protein</fullName>
    </submittedName>
</protein>